<reference evidence="5" key="1">
    <citation type="submission" date="2024-07" db="EMBL/GenBank/DDBJ databases">
        <title>Two chromosome-level genome assemblies of Korean endemic species Abeliophyllum distichum and Forsythia ovata (Oleaceae).</title>
        <authorList>
            <person name="Jang H."/>
        </authorList>
    </citation>
    <scope>NUCLEOTIDE SEQUENCE [LARGE SCALE GENOMIC DNA]</scope>
</reference>
<dbReference type="NCBIfam" id="TIGR00756">
    <property type="entry name" value="PPR"/>
    <property type="match status" value="7"/>
</dbReference>
<evidence type="ECO:0000313" key="5">
    <source>
        <dbReference type="Proteomes" id="UP001604336"/>
    </source>
</evidence>
<sequence>MLSLRKLHNFSIKIFFSTSIKKSTPNWRIQIKETQLVSQVSKILLQRHTKIWTPLLKSLNLSSRFSPSLFLQILKKIQTHPDVSLNFFKWAKKNINFEPDLIALCKMTQILFGLGLSRPARPLLDTLVQDYPPSLIVYSLIKGSGFHIISSSLSALLECYCQKCMYLQALEVYNKGKDYGVRVTIDSCNALLKLLNDENEIRLAWCFYGSITRNGVLENQFTWSLIAKILYTDGKFERIARILDTRICTPVMYNLLIECYSKRGDFRAAFGYLDEMCNKKIETSFSTYSSILDGLCKYQDVRVSEKVLNSMVEKGYLPEHLVSEYDLIIQKLSDLGNTHAADLFFNRSCDENIQLQHKTYGCMLKALSKEGRVKDAIGLFHIMQGRKILVNESYYNAFINVLCKESLSEEVSKLLVDMVRRGFSPAADLSEYINRQCAEDRWGEAEELLNVMLDKGCSPDSFSCGSLVKHYCSSKQIDSAIAFHNKLKALEGTLDARAYNVLLTRLFEERRVEESLGVFDYMRTRKVLGTESFSLMIRGLCQGKELRKAMKLHDEMLELGLKPDGRTYKRLISGFG</sequence>
<evidence type="ECO:0000313" key="4">
    <source>
        <dbReference type="EMBL" id="KAL2467176.1"/>
    </source>
</evidence>
<dbReference type="InterPro" id="IPR002885">
    <property type="entry name" value="PPR_rpt"/>
</dbReference>
<dbReference type="Pfam" id="PF13041">
    <property type="entry name" value="PPR_2"/>
    <property type="match status" value="2"/>
</dbReference>
<feature type="repeat" description="PPR" evidence="3">
    <location>
        <begin position="284"/>
        <end position="318"/>
    </location>
</feature>
<evidence type="ECO:0000256" key="1">
    <source>
        <dbReference type="ARBA" id="ARBA00007626"/>
    </source>
</evidence>
<evidence type="ECO:0000256" key="2">
    <source>
        <dbReference type="ARBA" id="ARBA00022737"/>
    </source>
</evidence>
<comment type="caution">
    <text evidence="4">The sequence shown here is derived from an EMBL/GenBank/DDBJ whole genome shotgun (WGS) entry which is preliminary data.</text>
</comment>
<dbReference type="Proteomes" id="UP001604336">
    <property type="component" value="Unassembled WGS sequence"/>
</dbReference>
<dbReference type="Gene3D" id="1.25.40.10">
    <property type="entry name" value="Tetratricopeptide repeat domain"/>
    <property type="match status" value="5"/>
</dbReference>
<protein>
    <submittedName>
        <fullName evidence="4">Tetratricopeptide repeat (TPR)-like superfamily protein</fullName>
    </submittedName>
</protein>
<keyword evidence="2" id="KW-0677">Repeat</keyword>
<dbReference type="PROSITE" id="PS51375">
    <property type="entry name" value="PPR"/>
    <property type="match status" value="5"/>
</dbReference>
<accession>A0ABD1PTC2</accession>
<feature type="repeat" description="PPR" evidence="3">
    <location>
        <begin position="529"/>
        <end position="563"/>
    </location>
</feature>
<feature type="repeat" description="PPR" evidence="3">
    <location>
        <begin position="356"/>
        <end position="390"/>
    </location>
</feature>
<evidence type="ECO:0000256" key="3">
    <source>
        <dbReference type="PROSITE-ProRule" id="PRU00708"/>
    </source>
</evidence>
<dbReference type="PANTHER" id="PTHR47938">
    <property type="entry name" value="RESPIRATORY COMPLEX I CHAPERONE (CIA84), PUTATIVE (AFU_ORTHOLOGUE AFUA_2G06020)-RELATED"/>
    <property type="match status" value="1"/>
</dbReference>
<gene>
    <name evidence="4" type="ORF">Adt_43027</name>
</gene>
<comment type="similarity">
    <text evidence="1">Belongs to the PPR family. P subfamily.</text>
</comment>
<dbReference type="Pfam" id="PF01535">
    <property type="entry name" value="PPR"/>
    <property type="match status" value="5"/>
</dbReference>
<dbReference type="PANTHER" id="PTHR47938:SF21">
    <property type="entry name" value="OS02G0827900 PROTEIN"/>
    <property type="match status" value="1"/>
</dbReference>
<dbReference type="AlphaFoldDB" id="A0ABD1PTC2"/>
<dbReference type="EMBL" id="JBFOLK010000013">
    <property type="protein sequence ID" value="KAL2467176.1"/>
    <property type="molecule type" value="Genomic_DNA"/>
</dbReference>
<name>A0ABD1PTC2_9LAMI</name>
<proteinExistence type="inferred from homology"/>
<organism evidence="4 5">
    <name type="scientific">Abeliophyllum distichum</name>
    <dbReference type="NCBI Taxonomy" id="126358"/>
    <lineage>
        <taxon>Eukaryota</taxon>
        <taxon>Viridiplantae</taxon>
        <taxon>Streptophyta</taxon>
        <taxon>Embryophyta</taxon>
        <taxon>Tracheophyta</taxon>
        <taxon>Spermatophyta</taxon>
        <taxon>Magnoliopsida</taxon>
        <taxon>eudicotyledons</taxon>
        <taxon>Gunneridae</taxon>
        <taxon>Pentapetalae</taxon>
        <taxon>asterids</taxon>
        <taxon>lamiids</taxon>
        <taxon>Lamiales</taxon>
        <taxon>Oleaceae</taxon>
        <taxon>Forsythieae</taxon>
        <taxon>Abeliophyllum</taxon>
    </lineage>
</organism>
<feature type="repeat" description="PPR" evidence="3">
    <location>
        <begin position="391"/>
        <end position="425"/>
    </location>
</feature>
<feature type="repeat" description="PPR" evidence="3">
    <location>
        <begin position="249"/>
        <end position="283"/>
    </location>
</feature>
<keyword evidence="5" id="KW-1185">Reference proteome</keyword>
<dbReference type="InterPro" id="IPR011990">
    <property type="entry name" value="TPR-like_helical_dom_sf"/>
</dbReference>